<feature type="region of interest" description="Disordered" evidence="1">
    <location>
        <begin position="1"/>
        <end position="52"/>
    </location>
</feature>
<dbReference type="GO" id="GO:0003729">
    <property type="term" value="F:mRNA binding"/>
    <property type="evidence" value="ECO:0007669"/>
    <property type="project" value="TreeGrafter"/>
</dbReference>
<organism evidence="3 4">
    <name type="scientific">Cryptosporidium ubiquitum</name>
    <dbReference type="NCBI Taxonomy" id="857276"/>
    <lineage>
        <taxon>Eukaryota</taxon>
        <taxon>Sar</taxon>
        <taxon>Alveolata</taxon>
        <taxon>Apicomplexa</taxon>
        <taxon>Conoidasida</taxon>
        <taxon>Coccidia</taxon>
        <taxon>Eucoccidiorida</taxon>
        <taxon>Eimeriorina</taxon>
        <taxon>Cryptosporidiidae</taxon>
        <taxon>Cryptosporidium</taxon>
    </lineage>
</organism>
<dbReference type="InterPro" id="IPR009604">
    <property type="entry name" value="LsmAD_domain"/>
</dbReference>
<dbReference type="GO" id="GO:0034063">
    <property type="term" value="P:stress granule assembly"/>
    <property type="evidence" value="ECO:0007669"/>
    <property type="project" value="TreeGrafter"/>
</dbReference>
<dbReference type="SMART" id="SM01272">
    <property type="entry name" value="LsmAD"/>
    <property type="match status" value="1"/>
</dbReference>
<evidence type="ECO:0000313" key="3">
    <source>
        <dbReference type="EMBL" id="OII74850.1"/>
    </source>
</evidence>
<gene>
    <name evidence="3" type="ORF">cubi_02982</name>
</gene>
<name>A0A1J4MKQ3_9CRYT</name>
<comment type="caution">
    <text evidence="3">The sequence shown here is derived from an EMBL/GenBank/DDBJ whole genome shotgun (WGS) entry which is preliminary data.</text>
</comment>
<evidence type="ECO:0000259" key="2">
    <source>
        <dbReference type="SMART" id="SM01272"/>
    </source>
</evidence>
<reference evidence="3 4" key="1">
    <citation type="submission" date="2016-10" db="EMBL/GenBank/DDBJ databases">
        <title>Reductive evolution of mitochondrial metabolism and differential evolution of invasion-related proteins in Cryptosporidium.</title>
        <authorList>
            <person name="Liu S."/>
            <person name="Roellig D.M."/>
            <person name="Guo Y."/>
            <person name="Li N."/>
            <person name="Frace M.A."/>
            <person name="Tang K."/>
            <person name="Zhang L."/>
            <person name="Feng Y."/>
            <person name="Xiao L."/>
        </authorList>
    </citation>
    <scope>NUCLEOTIDE SEQUENCE [LARGE SCALE GENOMIC DNA]</scope>
    <source>
        <strain evidence="3">39726</strain>
    </source>
</reference>
<dbReference type="EMBL" id="LRBP01000008">
    <property type="protein sequence ID" value="OII74850.1"/>
    <property type="molecule type" value="Genomic_DNA"/>
</dbReference>
<feature type="domain" description="LsmAD" evidence="2">
    <location>
        <begin position="234"/>
        <end position="304"/>
    </location>
</feature>
<dbReference type="PANTHER" id="PTHR12854:SF7">
    <property type="entry name" value="ATAXIN-2 HOMOLOG"/>
    <property type="match status" value="1"/>
</dbReference>
<dbReference type="GeneID" id="39979773"/>
<dbReference type="VEuPathDB" id="CryptoDB:cubi_02982"/>
<dbReference type="GO" id="GO:0010494">
    <property type="term" value="C:cytoplasmic stress granule"/>
    <property type="evidence" value="ECO:0007669"/>
    <property type="project" value="TreeGrafter"/>
</dbReference>
<dbReference type="RefSeq" id="XP_028875995.1">
    <property type="nucleotide sequence ID" value="XM_029019994.1"/>
</dbReference>
<dbReference type="InterPro" id="IPR045117">
    <property type="entry name" value="ATXN2-like"/>
</dbReference>
<evidence type="ECO:0000313" key="4">
    <source>
        <dbReference type="Proteomes" id="UP000186176"/>
    </source>
</evidence>
<protein>
    <recommendedName>
        <fullName evidence="2">LsmAD domain-containing protein</fullName>
    </recommendedName>
</protein>
<accession>A0A1J4MKQ3</accession>
<dbReference type="Pfam" id="PF06741">
    <property type="entry name" value="LsmAD"/>
    <property type="match status" value="1"/>
</dbReference>
<proteinExistence type="predicted"/>
<keyword evidence="4" id="KW-1185">Reference proteome</keyword>
<dbReference type="AlphaFoldDB" id="A0A1J4MKQ3"/>
<dbReference type="Proteomes" id="UP000186176">
    <property type="component" value="Unassembled WGS sequence"/>
</dbReference>
<evidence type="ECO:0000256" key="1">
    <source>
        <dbReference type="SAM" id="MobiDB-lite"/>
    </source>
</evidence>
<sequence length="561" mass="65482">MESNESNIKVLRSSHSKNSKVNVKNATTNKNFNPNHIKKYNKQFQRDNDKSNFETRNGSITERITNSKVFNTSSSEFAVLILFLIGNEVELKLVDCKVYRGIFHSISKREGSDEQFVCIRFCRRILDLFSNELSKPIEDYCMFPLSSVYRLSTTNMNGVPTRFDSVSGESKESKIYKINLFRTDNEISSNDIHSHERILKPWVSEDHHSDVIEDVLGNEPFDCWDQFEENRNRFGIEGTYDENLYTTPLDYNEITEEEKRKAEILATEIEKEQKEDSAIKFENEINDSVIENDEEMHFSSVYRNISDKSNSNKDVNKILKNESVNSLDQYETSDKHSKNSEEISNKDFLTKNRKSNFSFNPNAKEFLPRAISNYQKVCEDHLNNFSNTRTNESINYSYEHQSDDYHYSYKNEHYTLSNGNQHNYHDNQSNHNYRDLALVNSVQSKGTQFRDSLRNEVNGEKLVNQISYEYYLLNGQCVDEIDESRKGGHQCPEISCDASSSRAIYYYSAESGDIHSSSYYVSDYNTGKWSNYSIHNQYYIPNNNSEVYSHYCNYQGQGTYY</sequence>
<feature type="compositionally biased region" description="Low complexity" evidence="1">
    <location>
        <begin position="19"/>
        <end position="33"/>
    </location>
</feature>
<dbReference type="PANTHER" id="PTHR12854">
    <property type="entry name" value="ATAXIN 2-RELATED"/>
    <property type="match status" value="1"/>
</dbReference>
<dbReference type="OrthoDB" id="2275718at2759"/>